<dbReference type="InterPro" id="IPR001930">
    <property type="entry name" value="Peptidase_M1"/>
</dbReference>
<evidence type="ECO:0000256" key="13">
    <source>
        <dbReference type="ARBA" id="ARBA00023136"/>
    </source>
</evidence>
<evidence type="ECO:0000256" key="14">
    <source>
        <dbReference type="ARBA" id="ARBA00023180"/>
    </source>
</evidence>
<dbReference type="SUPFAM" id="SSF55486">
    <property type="entry name" value="Metalloproteases ('zincins'), catalytic domain"/>
    <property type="match status" value="1"/>
</dbReference>
<keyword evidence="15" id="KW-0449">Lipoprotein</keyword>
<dbReference type="GO" id="GO:0005886">
    <property type="term" value="C:plasma membrane"/>
    <property type="evidence" value="ECO:0007669"/>
    <property type="project" value="UniProtKB-SubCell"/>
</dbReference>
<evidence type="ECO:0000256" key="6">
    <source>
        <dbReference type="ARBA" id="ARBA00022692"/>
    </source>
</evidence>
<comment type="cofactor">
    <cofactor evidence="17">
        <name>Zn(2+)</name>
        <dbReference type="ChEBI" id="CHEBI:29105"/>
    </cofactor>
    <text evidence="17">Binds 1 zinc ion per subunit.</text>
</comment>
<evidence type="ECO:0000256" key="9">
    <source>
        <dbReference type="ARBA" id="ARBA00022833"/>
    </source>
</evidence>
<dbReference type="InterPro" id="IPR050344">
    <property type="entry name" value="Peptidase_M1_aminopeptidases"/>
</dbReference>
<keyword evidence="8 17" id="KW-0378">Hydrolase</keyword>
<keyword evidence="10" id="KW-0735">Signal-anchor</keyword>
<dbReference type="PANTHER" id="PTHR11533">
    <property type="entry name" value="PROTEASE M1 ZINC METALLOPROTEASE"/>
    <property type="match status" value="1"/>
</dbReference>
<feature type="domain" description="Peptidase M1 membrane alanine aminopeptidase" evidence="18">
    <location>
        <begin position="279"/>
        <end position="507"/>
    </location>
</feature>
<dbReference type="Gene3D" id="1.25.50.20">
    <property type="match status" value="1"/>
</dbReference>
<dbReference type="InterPro" id="IPR027268">
    <property type="entry name" value="Peptidase_M4/M1_CTD_sf"/>
</dbReference>
<evidence type="ECO:0000256" key="7">
    <source>
        <dbReference type="ARBA" id="ARBA00022723"/>
    </source>
</evidence>
<dbReference type="InterPro" id="IPR014782">
    <property type="entry name" value="Peptidase_M1_dom"/>
</dbReference>
<evidence type="ECO:0000256" key="17">
    <source>
        <dbReference type="RuleBase" id="RU364040"/>
    </source>
</evidence>
<dbReference type="EMBL" id="HBUF01019761">
    <property type="protein sequence ID" value="CAG6610822.1"/>
    <property type="molecule type" value="Transcribed_RNA"/>
</dbReference>
<feature type="transmembrane region" description="Helical" evidence="17">
    <location>
        <begin position="6"/>
        <end position="26"/>
    </location>
</feature>
<dbReference type="GO" id="GO:0098552">
    <property type="term" value="C:side of membrane"/>
    <property type="evidence" value="ECO:0007669"/>
    <property type="project" value="UniProtKB-KW"/>
</dbReference>
<evidence type="ECO:0000256" key="4">
    <source>
        <dbReference type="ARBA" id="ARBA00022622"/>
    </source>
</evidence>
<dbReference type="Gene3D" id="2.60.40.1910">
    <property type="match status" value="1"/>
</dbReference>
<protein>
    <recommendedName>
        <fullName evidence="17">Aminopeptidase</fullName>
        <ecNumber evidence="17">3.4.11.-</ecNumber>
    </recommendedName>
</protein>
<dbReference type="GO" id="GO:0070006">
    <property type="term" value="F:metalloaminopeptidase activity"/>
    <property type="evidence" value="ECO:0007669"/>
    <property type="project" value="TreeGrafter"/>
</dbReference>
<feature type="domain" description="Aminopeptidase N-like N-terminal" evidence="20">
    <location>
        <begin position="49"/>
        <end position="244"/>
    </location>
</feature>
<keyword evidence="14" id="KW-0325">Glycoprotein</keyword>
<evidence type="ECO:0000313" key="21">
    <source>
        <dbReference type="EMBL" id="CAG6610822.1"/>
    </source>
</evidence>
<dbReference type="PRINTS" id="PR00756">
    <property type="entry name" value="ALADIPTASE"/>
</dbReference>
<evidence type="ECO:0000259" key="20">
    <source>
        <dbReference type="Pfam" id="PF17900"/>
    </source>
</evidence>
<organism evidence="21">
    <name type="scientific">Cacopsylla melanoneura</name>
    <dbReference type="NCBI Taxonomy" id="428564"/>
    <lineage>
        <taxon>Eukaryota</taxon>
        <taxon>Metazoa</taxon>
        <taxon>Ecdysozoa</taxon>
        <taxon>Arthropoda</taxon>
        <taxon>Hexapoda</taxon>
        <taxon>Insecta</taxon>
        <taxon>Pterygota</taxon>
        <taxon>Neoptera</taxon>
        <taxon>Paraneoptera</taxon>
        <taxon>Hemiptera</taxon>
        <taxon>Sternorrhyncha</taxon>
        <taxon>Psylloidea</taxon>
        <taxon>Psyllidae</taxon>
        <taxon>Psyllinae</taxon>
        <taxon>Cacopsylla</taxon>
    </lineage>
</organism>
<feature type="site" description="Transition state stabilizer" evidence="16">
    <location>
        <position position="440"/>
    </location>
</feature>
<keyword evidence="5 17" id="KW-0645">Protease</keyword>
<dbReference type="InterPro" id="IPR045357">
    <property type="entry name" value="Aminopeptidase_N-like_N"/>
</dbReference>
<dbReference type="AlphaFoldDB" id="A0A8D8PPT8"/>
<proteinExistence type="inferred from homology"/>
<dbReference type="CDD" id="cd09601">
    <property type="entry name" value="M1_APN-Q_like"/>
    <property type="match status" value="1"/>
</dbReference>
<dbReference type="InterPro" id="IPR042097">
    <property type="entry name" value="Aminopeptidase_N-like_N_sf"/>
</dbReference>
<keyword evidence="6 17" id="KW-0812">Transmembrane</keyword>
<keyword evidence="12 17" id="KW-0482">Metalloprotease</keyword>
<dbReference type="GO" id="GO:0043171">
    <property type="term" value="P:peptide catabolic process"/>
    <property type="evidence" value="ECO:0007669"/>
    <property type="project" value="TreeGrafter"/>
</dbReference>
<dbReference type="GO" id="GO:0005737">
    <property type="term" value="C:cytoplasm"/>
    <property type="evidence" value="ECO:0007669"/>
    <property type="project" value="TreeGrafter"/>
</dbReference>
<feature type="domain" description="ERAP1-like C-terminal" evidence="19">
    <location>
        <begin position="601"/>
        <end position="904"/>
    </location>
</feature>
<evidence type="ECO:0000256" key="2">
    <source>
        <dbReference type="ARBA" id="ARBA00004609"/>
    </source>
</evidence>
<dbReference type="GO" id="GO:0042277">
    <property type="term" value="F:peptide binding"/>
    <property type="evidence" value="ECO:0007669"/>
    <property type="project" value="TreeGrafter"/>
</dbReference>
<evidence type="ECO:0000256" key="10">
    <source>
        <dbReference type="ARBA" id="ARBA00022968"/>
    </source>
</evidence>
<dbReference type="Gene3D" id="1.10.390.10">
    <property type="entry name" value="Neutral Protease Domain 2"/>
    <property type="match status" value="1"/>
</dbReference>
<evidence type="ECO:0000256" key="12">
    <source>
        <dbReference type="ARBA" id="ARBA00023049"/>
    </source>
</evidence>
<keyword evidence="11 17" id="KW-1133">Transmembrane helix</keyword>
<reference evidence="21" key="1">
    <citation type="submission" date="2021-05" db="EMBL/GenBank/DDBJ databases">
        <authorList>
            <person name="Alioto T."/>
            <person name="Alioto T."/>
            <person name="Gomez Garrido J."/>
        </authorList>
    </citation>
    <scope>NUCLEOTIDE SEQUENCE</scope>
</reference>
<dbReference type="Pfam" id="PF11838">
    <property type="entry name" value="ERAP1_C"/>
    <property type="match status" value="1"/>
</dbReference>
<dbReference type="SUPFAM" id="SSF63737">
    <property type="entry name" value="Leukotriene A4 hydrolase N-terminal domain"/>
    <property type="match status" value="1"/>
</dbReference>
<comment type="subcellular location">
    <subcellularLocation>
        <location evidence="2">Cell membrane</location>
        <topology evidence="2">Lipid-anchor</topology>
        <topology evidence="2">GPI-anchor</topology>
    </subcellularLocation>
    <subcellularLocation>
        <location evidence="1">Membrane</location>
        <topology evidence="1">Single-pass type II membrane protein</topology>
    </subcellularLocation>
</comment>
<evidence type="ECO:0000259" key="18">
    <source>
        <dbReference type="Pfam" id="PF01433"/>
    </source>
</evidence>
<dbReference type="Pfam" id="PF17900">
    <property type="entry name" value="Peptidase_M1_N"/>
    <property type="match status" value="1"/>
</dbReference>
<sequence length="945" mass="108833">MAAGKISLIIVFTIVHLFLFADCFFWNTNKKPKAGEIDPKSLLPKTFLPINYDVFIDTNIKTPDFKFTGKVVIQMTCIKDTSELVLHMMNLTIDHNAVTCKSLNTINATGNGTKAKSNKYDKDLQMYSVTFEEPFKANQVYEVYIPYEGELSEYQMGIYRNSYTDKNNKTSWFATTEFALDNARYAFPCFDEPNYKATFSINIGHPKDLNVISNMPLENSGPVSNKTNWALDTFKKSPKMSTYMVGFHISDFTNKKCESGSVPFQIWTYKDQMNQTDLAADVGPKCLPFLETYFKSKFPLPKVDLIAVPGIYADNEYWGMIKFSESDLLLDKEHSSVTTEYYNMLGIPKMLAFMWWGDLVTFKSWTDLWFFGSLPRYVAPLALDTIFKSGQAPEWTFLREYTYKQTSWCLNQDSKSAAQPLNIKADNLTKFYSLFDDNAYDKGAALMMMLSMSLTDKVFQEGVQKYVELYSFGNADHDDFWNVLTKVAQQSKTLPAGLTVNTIMDAWTNKAGFPILEVKREDSVLRFTQKRYVSDKLGNNTDNTAGSWWIPLYFVGPKSDSIFNSSQPIWLAGDSKISFDSKTVISNGQLDVGNSLDKSDWFLVNKEMCVPMHINYDDQTWDLIIAQLKKDHTKIPVMNRVQLILDVNTFSGHNLMPFGKAFDLLSYVLKEDDIVPWRATLEFLWVDVDYYMMRTEKCEQFKAWARQLIADKYHRLVSSKPDTGNYGVRILTVHMNIAAAAFELPEQEEKMKSEFDNWKKSPATYFVHPDIGFSPFCIHIRKGTRSDWDELYNLYPTCTSVDVQQMLRAALACTKDPEILTHYLKVAHMGNDSKIATEDASAVFTSVIDQPMGFKPAKDFLFNNTDKIYNLSKYSFPAYVKYLYKYVMTDAELKEIQDYAAKNDKYLKDYKEYLKKYEDVAKQNIIWQKENYKEIADYLTANVKQ</sequence>
<evidence type="ECO:0000256" key="1">
    <source>
        <dbReference type="ARBA" id="ARBA00004606"/>
    </source>
</evidence>
<dbReference type="EMBL" id="HBUF01019765">
    <property type="protein sequence ID" value="CAG6610828.1"/>
    <property type="molecule type" value="Transcribed_RNA"/>
</dbReference>
<evidence type="ECO:0000256" key="15">
    <source>
        <dbReference type="ARBA" id="ARBA00023288"/>
    </source>
</evidence>
<evidence type="ECO:0000256" key="11">
    <source>
        <dbReference type="ARBA" id="ARBA00022989"/>
    </source>
</evidence>
<dbReference type="GO" id="GO:0005615">
    <property type="term" value="C:extracellular space"/>
    <property type="evidence" value="ECO:0007669"/>
    <property type="project" value="TreeGrafter"/>
</dbReference>
<evidence type="ECO:0000256" key="5">
    <source>
        <dbReference type="ARBA" id="ARBA00022670"/>
    </source>
</evidence>
<evidence type="ECO:0000256" key="3">
    <source>
        <dbReference type="ARBA" id="ARBA00010136"/>
    </source>
</evidence>
<keyword evidence="13 17" id="KW-0472">Membrane</keyword>
<keyword evidence="4" id="KW-0336">GPI-anchor</keyword>
<keyword evidence="9 17" id="KW-0862">Zinc</keyword>
<dbReference type="EC" id="3.4.11.-" evidence="17"/>
<dbReference type="PANTHER" id="PTHR11533:SF294">
    <property type="entry name" value="THYROTROPIN-RELEASING HORMONE-DEGRADING ECTOENZYME"/>
    <property type="match status" value="1"/>
</dbReference>
<dbReference type="GO" id="GO:0006508">
    <property type="term" value="P:proteolysis"/>
    <property type="evidence" value="ECO:0007669"/>
    <property type="project" value="UniProtKB-KW"/>
</dbReference>
<dbReference type="Gene3D" id="2.60.40.1730">
    <property type="entry name" value="tricorn interacting facor f3 domain"/>
    <property type="match status" value="1"/>
</dbReference>
<dbReference type="Pfam" id="PF01433">
    <property type="entry name" value="Peptidase_M1"/>
    <property type="match status" value="1"/>
</dbReference>
<dbReference type="FunFam" id="2.60.40.1730:FF:000012">
    <property type="entry name" value="Aminopeptidase N"/>
    <property type="match status" value="1"/>
</dbReference>
<evidence type="ECO:0000256" key="8">
    <source>
        <dbReference type="ARBA" id="ARBA00022801"/>
    </source>
</evidence>
<comment type="similarity">
    <text evidence="3 17">Belongs to the peptidase M1 family.</text>
</comment>
<name>A0A8D8PPT8_9HEMI</name>
<keyword evidence="7 17" id="KW-0479">Metal-binding</keyword>
<dbReference type="GO" id="GO:0008270">
    <property type="term" value="F:zinc ion binding"/>
    <property type="evidence" value="ECO:0007669"/>
    <property type="project" value="UniProtKB-UniRule"/>
</dbReference>
<evidence type="ECO:0000256" key="16">
    <source>
        <dbReference type="PIRSR" id="PIRSR634016-4"/>
    </source>
</evidence>
<dbReference type="InterPro" id="IPR024571">
    <property type="entry name" value="ERAP1-like_C_dom"/>
</dbReference>
<dbReference type="InterPro" id="IPR034016">
    <property type="entry name" value="M1_APN-typ"/>
</dbReference>
<evidence type="ECO:0000259" key="19">
    <source>
        <dbReference type="Pfam" id="PF11838"/>
    </source>
</evidence>
<keyword evidence="17 21" id="KW-0031">Aminopeptidase</keyword>
<accession>A0A8D8PPT8</accession>